<evidence type="ECO:0000313" key="2">
    <source>
        <dbReference type="Proteomes" id="UP000078492"/>
    </source>
</evidence>
<evidence type="ECO:0000313" key="1">
    <source>
        <dbReference type="EMBL" id="KYN29501.1"/>
    </source>
</evidence>
<dbReference type="AlphaFoldDB" id="A0A151JR07"/>
<dbReference type="EMBL" id="KQ978642">
    <property type="protein sequence ID" value="KYN29501.1"/>
    <property type="molecule type" value="Genomic_DNA"/>
</dbReference>
<organism evidence="1 2">
    <name type="scientific">Trachymyrmex cornetzi</name>
    <dbReference type="NCBI Taxonomy" id="471704"/>
    <lineage>
        <taxon>Eukaryota</taxon>
        <taxon>Metazoa</taxon>
        <taxon>Ecdysozoa</taxon>
        <taxon>Arthropoda</taxon>
        <taxon>Hexapoda</taxon>
        <taxon>Insecta</taxon>
        <taxon>Pterygota</taxon>
        <taxon>Neoptera</taxon>
        <taxon>Endopterygota</taxon>
        <taxon>Hymenoptera</taxon>
        <taxon>Apocrita</taxon>
        <taxon>Aculeata</taxon>
        <taxon>Formicoidea</taxon>
        <taxon>Formicidae</taxon>
        <taxon>Myrmicinae</taxon>
        <taxon>Trachymyrmex</taxon>
    </lineage>
</organism>
<name>A0A151JR07_9HYME</name>
<accession>A0A151JR07</accession>
<sequence length="155" mass="16923">MYKVTDNASIKIKKIFKQPFDAQYYTIILYNISDAPFKQLKEKKLKAQYRQSIITRPNNIKTFKFTGFNPNLLMSFLAFFSPRLCLALDTISIGSPVTVVPGKPTVPGVPASSNSGIVSSESESVAEPIPTNSTFVGSELAALSSSVNSGMFTDL</sequence>
<reference evidence="1 2" key="1">
    <citation type="submission" date="2015-09" db="EMBL/GenBank/DDBJ databases">
        <title>Trachymyrmex cornetzi WGS genome.</title>
        <authorList>
            <person name="Nygaard S."/>
            <person name="Hu H."/>
            <person name="Boomsma J."/>
            <person name="Zhang G."/>
        </authorList>
    </citation>
    <scope>NUCLEOTIDE SEQUENCE [LARGE SCALE GENOMIC DNA]</scope>
    <source>
        <strain evidence="1">Tcor2-1</strain>
        <tissue evidence="1">Whole body</tissue>
    </source>
</reference>
<keyword evidence="2" id="KW-1185">Reference proteome</keyword>
<proteinExistence type="predicted"/>
<protein>
    <submittedName>
        <fullName evidence="1">Uncharacterized protein</fullName>
    </submittedName>
</protein>
<gene>
    <name evidence="1" type="ORF">ALC57_01051</name>
</gene>
<dbReference type="Proteomes" id="UP000078492">
    <property type="component" value="Unassembled WGS sequence"/>
</dbReference>